<dbReference type="InterPro" id="IPR000189">
    <property type="entry name" value="Transglyc_AS"/>
</dbReference>
<comment type="similarity">
    <text evidence="2">Belongs to the transglycosylase Slt family.</text>
</comment>
<protein>
    <recommendedName>
        <fullName evidence="3">peptidoglycan lytic exotransglycosylase</fullName>
        <ecNumber evidence="3">4.2.2.n1</ecNumber>
    </recommendedName>
</protein>
<reference evidence="10" key="1">
    <citation type="submission" date="2016-12" db="EMBL/GenBank/DDBJ databases">
        <authorList>
            <person name="Gaudriault S."/>
        </authorList>
    </citation>
    <scope>NUCLEOTIDE SEQUENCE [LARGE SCALE GENOMIC DNA]</scope>
    <source>
        <strain evidence="10">HGB1681 (deposited as PTA-6826 in the American Type Culture Collection)</strain>
    </source>
</reference>
<dbReference type="EMBL" id="FTLG01000235">
    <property type="protein sequence ID" value="SIP74943.1"/>
    <property type="molecule type" value="Genomic_DNA"/>
</dbReference>
<evidence type="ECO:0000313" key="10">
    <source>
        <dbReference type="Proteomes" id="UP000196435"/>
    </source>
</evidence>
<dbReference type="InterPro" id="IPR012289">
    <property type="entry name" value="Lytic_TGlycosylase_superhlx_L"/>
</dbReference>
<evidence type="ECO:0000256" key="4">
    <source>
        <dbReference type="ARBA" id="ARBA00022729"/>
    </source>
</evidence>
<organism evidence="9 10">
    <name type="scientific">Xenorhabdus innexi</name>
    <dbReference type="NCBI Taxonomy" id="290109"/>
    <lineage>
        <taxon>Bacteria</taxon>
        <taxon>Pseudomonadati</taxon>
        <taxon>Pseudomonadota</taxon>
        <taxon>Gammaproteobacteria</taxon>
        <taxon>Enterobacterales</taxon>
        <taxon>Morganellaceae</taxon>
        <taxon>Xenorhabdus</taxon>
    </lineage>
</organism>
<accession>A0A1N6N1F7</accession>
<dbReference type="CDD" id="cd13401">
    <property type="entry name" value="Slt70-like"/>
    <property type="match status" value="1"/>
</dbReference>
<dbReference type="InterPro" id="IPR037061">
    <property type="entry name" value="Lytic_TGlycoase_superhlx_L_sf"/>
</dbReference>
<keyword evidence="4" id="KW-0732">Signal</keyword>
<dbReference type="InterPro" id="IPR008939">
    <property type="entry name" value="Lytic_TGlycosylase_superhlx_U"/>
</dbReference>
<dbReference type="InterPro" id="IPR023346">
    <property type="entry name" value="Lysozyme-like_dom_sf"/>
</dbReference>
<dbReference type="Gene3D" id="1.10.1240.20">
    <property type="entry name" value="Lytic transglycosylase, superhelical linker domain"/>
    <property type="match status" value="1"/>
</dbReference>
<dbReference type="GO" id="GO:0016020">
    <property type="term" value="C:membrane"/>
    <property type="evidence" value="ECO:0007669"/>
    <property type="project" value="InterPro"/>
</dbReference>
<dbReference type="PROSITE" id="PS00922">
    <property type="entry name" value="TRANSGLYCOSYLASE"/>
    <property type="match status" value="1"/>
</dbReference>
<evidence type="ECO:0000259" key="8">
    <source>
        <dbReference type="Pfam" id="PF14718"/>
    </source>
</evidence>
<dbReference type="Pfam" id="PF01464">
    <property type="entry name" value="SLT"/>
    <property type="match status" value="1"/>
</dbReference>
<dbReference type="GO" id="GO:0004553">
    <property type="term" value="F:hydrolase activity, hydrolyzing O-glycosyl compounds"/>
    <property type="evidence" value="ECO:0007669"/>
    <property type="project" value="InterPro"/>
</dbReference>
<dbReference type="InterPro" id="IPR008258">
    <property type="entry name" value="Transglycosylase_SLT_dom_1"/>
</dbReference>
<dbReference type="NCBIfam" id="NF008631">
    <property type="entry name" value="PRK11619.1"/>
    <property type="match status" value="1"/>
</dbReference>
<dbReference type="Proteomes" id="UP000196435">
    <property type="component" value="Unassembled WGS sequence"/>
</dbReference>
<dbReference type="GO" id="GO:0071555">
    <property type="term" value="P:cell wall organization"/>
    <property type="evidence" value="ECO:0007669"/>
    <property type="project" value="UniProtKB-KW"/>
</dbReference>
<evidence type="ECO:0000256" key="1">
    <source>
        <dbReference type="ARBA" id="ARBA00001420"/>
    </source>
</evidence>
<dbReference type="GO" id="GO:0000270">
    <property type="term" value="P:peptidoglycan metabolic process"/>
    <property type="evidence" value="ECO:0007669"/>
    <property type="project" value="InterPro"/>
</dbReference>
<dbReference type="EC" id="4.2.2.n1" evidence="3"/>
<dbReference type="GO" id="GO:0042597">
    <property type="term" value="C:periplasmic space"/>
    <property type="evidence" value="ECO:0007669"/>
    <property type="project" value="InterPro"/>
</dbReference>
<feature type="domain" description="Lytic transglycosylase superhelical linker" evidence="8">
    <location>
        <begin position="427"/>
        <end position="493"/>
    </location>
</feature>
<dbReference type="Gene3D" id="1.10.530.10">
    <property type="match status" value="1"/>
</dbReference>
<keyword evidence="6" id="KW-0961">Cell wall biogenesis/degradation</keyword>
<dbReference type="PANTHER" id="PTHR37423">
    <property type="entry name" value="SOLUBLE LYTIC MUREIN TRANSGLYCOSYLASE-RELATED"/>
    <property type="match status" value="1"/>
</dbReference>
<comment type="catalytic activity">
    <reaction evidence="1">
        <text>Exolytic cleavage of the (1-&gt;4)-beta-glycosidic linkage between N-acetylmuramic acid (MurNAc) and N-acetylglucosamine (GlcNAc) residues in peptidoglycan, from either the reducing or the non-reducing ends of the peptidoglycan chains, with concomitant formation of a 1,6-anhydrobond in the MurNAc residue.</text>
        <dbReference type="EC" id="4.2.2.n1"/>
    </reaction>
</comment>
<dbReference type="SUPFAM" id="SSF48435">
    <property type="entry name" value="Bacterial muramidases"/>
    <property type="match status" value="1"/>
</dbReference>
<evidence type="ECO:0000313" key="9">
    <source>
        <dbReference type="EMBL" id="SIP74943.1"/>
    </source>
</evidence>
<dbReference type="AlphaFoldDB" id="A0A1N6N1F7"/>
<evidence type="ECO:0000256" key="5">
    <source>
        <dbReference type="ARBA" id="ARBA00023239"/>
    </source>
</evidence>
<proteinExistence type="inferred from homology"/>
<dbReference type="Gene3D" id="1.25.20.10">
    <property type="entry name" value="Bacterial muramidases"/>
    <property type="match status" value="1"/>
</dbReference>
<dbReference type="PANTHER" id="PTHR37423:SF5">
    <property type="entry name" value="SOLUBLE LYTIC MUREIN TRANSGLYCOSYLASE"/>
    <property type="match status" value="1"/>
</dbReference>
<evidence type="ECO:0000256" key="2">
    <source>
        <dbReference type="ARBA" id="ARBA00007734"/>
    </source>
</evidence>
<name>A0A1N6N1F7_9GAMM</name>
<dbReference type="GO" id="GO:0008933">
    <property type="term" value="F:peptidoglycan lytic transglycosylase activity"/>
    <property type="evidence" value="ECO:0007669"/>
    <property type="project" value="InterPro"/>
</dbReference>
<keyword evidence="5" id="KW-0456">Lyase</keyword>
<evidence type="ECO:0000256" key="3">
    <source>
        <dbReference type="ARBA" id="ARBA00012587"/>
    </source>
</evidence>
<feature type="domain" description="Transglycosylase SLT" evidence="7">
    <location>
        <begin position="510"/>
        <end position="614"/>
    </location>
</feature>
<dbReference type="SUPFAM" id="SSF53955">
    <property type="entry name" value="Lysozyme-like"/>
    <property type="match status" value="1"/>
</dbReference>
<evidence type="ECO:0000256" key="6">
    <source>
        <dbReference type="ARBA" id="ARBA00023316"/>
    </source>
</evidence>
<gene>
    <name evidence="9" type="primary">slt</name>
    <name evidence="9" type="ORF">XIS1_890091</name>
</gene>
<sequence>MINNFNIIIIKTINVLFITINLLEEYVTINKWQHFIMAVSLASVVGIAQADSLEAQRERYQAIKIAWEAKNMKEVERLMPTLKDYPLYPYLEYRQLVHNLKMTSPQQVRHFIDTHPTLPPAHSLSSRYINLLASDGNWHTLLAFSPHKPNTVAASCNYYFANWVVGKHKTAWGGAREIWLRGSSLPEDCDGLLNIWERSGHLSTNLILQRIELAVKENNTTLANYLIKRLPLDYRSLKAHLQKLQNDPTSVEHFARTVTPTDFTRFFVTHAFSQFARKNTEEARLIIPSIARAQKMNESERQKLKDIVAWQLMGEITPEQAKWRDNAIRESHSSTLIERRARLALRNADEKGLAQWLSLLPKQVLQKDEWQYWSAIILLHTGKKKEGDAILRKLMEYRGFYPMVAAQKLHLPYPLVINKSERPDATIAKLPQIKRIRELMYWRMDDLARSEWINLVSAQKSTKQEQLARYAFEQNWPTLSVQATIVGKMWDHLEERFPLAWQNEFAHFTSDKSISQSYAMAIARQESAWDPQARSSKGASGLMQLMPATAEHTVKSKKIDGYASSNQLMNPTMNIKIGTAYLESVYQSFGNNRILASAAYNAGPRNVERWLASSAGDINAIAFIESIPFSETRAYVKNVLAYDMFYHNFTGKLVNILTDSEWQRRY</sequence>
<dbReference type="Pfam" id="PF14718">
    <property type="entry name" value="SLT_L"/>
    <property type="match status" value="1"/>
</dbReference>
<evidence type="ECO:0000259" key="7">
    <source>
        <dbReference type="Pfam" id="PF01464"/>
    </source>
</evidence>